<gene>
    <name evidence="1" type="ORF">DPEC_G00211490</name>
</gene>
<reference evidence="1" key="1">
    <citation type="submission" date="2021-05" db="EMBL/GenBank/DDBJ databases">
        <authorList>
            <person name="Pan Q."/>
            <person name="Jouanno E."/>
            <person name="Zahm M."/>
            <person name="Klopp C."/>
            <person name="Cabau C."/>
            <person name="Louis A."/>
            <person name="Berthelot C."/>
            <person name="Parey E."/>
            <person name="Roest Crollius H."/>
            <person name="Montfort J."/>
            <person name="Robinson-Rechavi M."/>
            <person name="Bouchez O."/>
            <person name="Lampietro C."/>
            <person name="Lopez Roques C."/>
            <person name="Donnadieu C."/>
            <person name="Postlethwait J."/>
            <person name="Bobe J."/>
            <person name="Dillon D."/>
            <person name="Chandos A."/>
            <person name="von Hippel F."/>
            <person name="Guiguen Y."/>
        </authorList>
    </citation>
    <scope>NUCLEOTIDE SEQUENCE</scope>
    <source>
        <strain evidence="1">YG-Jan2019</strain>
    </source>
</reference>
<evidence type="ECO:0000313" key="1">
    <source>
        <dbReference type="EMBL" id="KAJ7999061.1"/>
    </source>
</evidence>
<dbReference type="Proteomes" id="UP001157502">
    <property type="component" value="Chromosome 17"/>
</dbReference>
<protein>
    <submittedName>
        <fullName evidence="1">Uncharacterized protein</fullName>
    </submittedName>
</protein>
<evidence type="ECO:0000313" key="2">
    <source>
        <dbReference type="Proteomes" id="UP001157502"/>
    </source>
</evidence>
<organism evidence="1 2">
    <name type="scientific">Dallia pectoralis</name>
    <name type="common">Alaska blackfish</name>
    <dbReference type="NCBI Taxonomy" id="75939"/>
    <lineage>
        <taxon>Eukaryota</taxon>
        <taxon>Metazoa</taxon>
        <taxon>Chordata</taxon>
        <taxon>Craniata</taxon>
        <taxon>Vertebrata</taxon>
        <taxon>Euteleostomi</taxon>
        <taxon>Actinopterygii</taxon>
        <taxon>Neopterygii</taxon>
        <taxon>Teleostei</taxon>
        <taxon>Protacanthopterygii</taxon>
        <taxon>Esociformes</taxon>
        <taxon>Umbridae</taxon>
        <taxon>Dallia</taxon>
    </lineage>
</organism>
<accession>A0ACC2G685</accession>
<name>A0ACC2G685_DALPE</name>
<sequence>MAGDEGGWKRVSCLELWLAGMPIFHPVSQGNILGLCGSLPVEHCQRLGLGSLPEAQPREAEHSLRHTPPSLKLTFTCLSHMMEWRRGYGWVTMLGYASLTPLGQYLDETWK</sequence>
<comment type="caution">
    <text evidence="1">The sequence shown here is derived from an EMBL/GenBank/DDBJ whole genome shotgun (WGS) entry which is preliminary data.</text>
</comment>
<proteinExistence type="predicted"/>
<dbReference type="EMBL" id="CM055744">
    <property type="protein sequence ID" value="KAJ7999061.1"/>
    <property type="molecule type" value="Genomic_DNA"/>
</dbReference>
<keyword evidence="2" id="KW-1185">Reference proteome</keyword>